<comment type="caution">
    <text evidence="1">The sequence shown here is derived from an EMBL/GenBank/DDBJ whole genome shotgun (WGS) entry which is preliminary data.</text>
</comment>
<organism evidence="1 2">
    <name type="scientific">Argiope bruennichi</name>
    <name type="common">Wasp spider</name>
    <name type="synonym">Aranea bruennichi</name>
    <dbReference type="NCBI Taxonomy" id="94029"/>
    <lineage>
        <taxon>Eukaryota</taxon>
        <taxon>Metazoa</taxon>
        <taxon>Ecdysozoa</taxon>
        <taxon>Arthropoda</taxon>
        <taxon>Chelicerata</taxon>
        <taxon>Arachnida</taxon>
        <taxon>Araneae</taxon>
        <taxon>Araneomorphae</taxon>
        <taxon>Entelegynae</taxon>
        <taxon>Araneoidea</taxon>
        <taxon>Araneidae</taxon>
        <taxon>Argiope</taxon>
    </lineage>
</organism>
<gene>
    <name evidence="1" type="ORF">HNY73_018885</name>
</gene>
<reference evidence="1" key="1">
    <citation type="journal article" date="2020" name="bioRxiv">
        <title>Chromosome-level reference genome of the European wasp spider Argiope bruennichi: a resource for studies on range expansion and evolutionary adaptation.</title>
        <authorList>
            <person name="Sheffer M.M."/>
            <person name="Hoppe A."/>
            <person name="Krehenwinkel H."/>
            <person name="Uhl G."/>
            <person name="Kuss A.W."/>
            <person name="Jensen L."/>
            <person name="Jensen C."/>
            <person name="Gillespie R.G."/>
            <person name="Hoff K.J."/>
            <person name="Prost S."/>
        </authorList>
    </citation>
    <scope>NUCLEOTIDE SEQUENCE</scope>
</reference>
<sequence length="91" mass="10751">MGDAESHGRRWLLGFCSLFSVELSFNPPPRWDASLVDLWTKLLLFSEKTSNKGKYSVEEFFRRCESKKERNFYLDQLRHFAANCDYLPLNP</sequence>
<dbReference type="AlphaFoldDB" id="A0A8T0EEM7"/>
<proteinExistence type="predicted"/>
<keyword evidence="2" id="KW-1185">Reference proteome</keyword>
<evidence type="ECO:0000313" key="1">
    <source>
        <dbReference type="EMBL" id="KAF8771466.1"/>
    </source>
</evidence>
<dbReference type="EMBL" id="JABXBU010002228">
    <property type="protein sequence ID" value="KAF8771466.1"/>
    <property type="molecule type" value="Genomic_DNA"/>
</dbReference>
<evidence type="ECO:0000313" key="2">
    <source>
        <dbReference type="Proteomes" id="UP000807504"/>
    </source>
</evidence>
<protein>
    <submittedName>
        <fullName evidence="1">Uncharacterized protein</fullName>
    </submittedName>
</protein>
<name>A0A8T0EEM7_ARGBR</name>
<reference evidence="1" key="2">
    <citation type="submission" date="2020-06" db="EMBL/GenBank/DDBJ databases">
        <authorList>
            <person name="Sheffer M."/>
        </authorList>
    </citation>
    <scope>NUCLEOTIDE SEQUENCE</scope>
</reference>
<dbReference type="Proteomes" id="UP000807504">
    <property type="component" value="Unassembled WGS sequence"/>
</dbReference>
<accession>A0A8T0EEM7</accession>